<dbReference type="PATRIC" id="fig|59561.3.peg.1332"/>
<reference evidence="1 2" key="1">
    <citation type="submission" date="2015-11" db="EMBL/GenBank/DDBJ databases">
        <title>Draft Genome Sequence of the Type Strain Trueperella bernardiae LCDC 89-0504T, Isolated from Blood Culture.</title>
        <authorList>
            <person name="Bernier A.-M."/>
            <person name="Bernard K."/>
        </authorList>
    </citation>
    <scope>NUCLEOTIDE SEQUENCE [LARGE SCALE GENOMIC DNA]</scope>
    <source>
        <strain evidence="1 2">LCDC 89-0504</strain>
    </source>
</reference>
<dbReference type="EMBL" id="LNIZ01000006">
    <property type="protein sequence ID" value="KTF03739.1"/>
    <property type="molecule type" value="Genomic_DNA"/>
</dbReference>
<accession>A0A0W1KI94</accession>
<protein>
    <submittedName>
        <fullName evidence="1">Uncharacterized protein</fullName>
    </submittedName>
</protein>
<organism evidence="1 2">
    <name type="scientific">Trueperella bernardiae</name>
    <dbReference type="NCBI Taxonomy" id="59561"/>
    <lineage>
        <taxon>Bacteria</taxon>
        <taxon>Bacillati</taxon>
        <taxon>Actinomycetota</taxon>
        <taxon>Actinomycetes</taxon>
        <taxon>Actinomycetales</taxon>
        <taxon>Actinomycetaceae</taxon>
        <taxon>Trueperella</taxon>
    </lineage>
</organism>
<dbReference type="AlphaFoldDB" id="A0A0W1KI94"/>
<evidence type="ECO:0000313" key="1">
    <source>
        <dbReference type="EMBL" id="KTF03739.1"/>
    </source>
</evidence>
<sequence length="96" mass="10478">MRECWAALPDGDREWALAFALDLAKEFIAGAGVTVAMWGGCAENELAGPVREFERFFAEHRDRTVLAAKNGDLTPKHINVRPRLPVGCCAARAVPV</sequence>
<dbReference type="STRING" id="59561.AQZ59_01338"/>
<comment type="caution">
    <text evidence="1">The sequence shown here is derived from an EMBL/GenBank/DDBJ whole genome shotgun (WGS) entry which is preliminary data.</text>
</comment>
<evidence type="ECO:0000313" key="2">
    <source>
        <dbReference type="Proteomes" id="UP000054404"/>
    </source>
</evidence>
<name>A0A0W1KI94_9ACTO</name>
<gene>
    <name evidence="1" type="ORF">AQZ59_01338</name>
</gene>
<proteinExistence type="predicted"/>
<keyword evidence="2" id="KW-1185">Reference proteome</keyword>
<dbReference type="RefSeq" id="WP_062613883.1">
    <property type="nucleotide sequence ID" value="NZ_LNIZ01000006.1"/>
</dbReference>
<dbReference type="Proteomes" id="UP000054404">
    <property type="component" value="Unassembled WGS sequence"/>
</dbReference>